<feature type="chain" id="PRO_5005575432" evidence="2">
    <location>
        <begin position="22"/>
        <end position="913"/>
    </location>
</feature>
<feature type="region of interest" description="Disordered" evidence="1">
    <location>
        <begin position="733"/>
        <end position="787"/>
    </location>
</feature>
<accession>A0A0L7RJZ1</accession>
<keyword evidence="4" id="KW-1185">Reference proteome</keyword>
<protein>
    <submittedName>
        <fullName evidence="3">Uncharacterized protein</fullName>
    </submittedName>
</protein>
<reference evidence="3 4" key="1">
    <citation type="submission" date="2015-07" db="EMBL/GenBank/DDBJ databases">
        <title>The genome of Habropoda laboriosa.</title>
        <authorList>
            <person name="Pan H."/>
            <person name="Kapheim K."/>
        </authorList>
    </citation>
    <scope>NUCLEOTIDE SEQUENCE [LARGE SCALE GENOMIC DNA]</scope>
    <source>
        <strain evidence="3">0110345459</strain>
    </source>
</reference>
<evidence type="ECO:0000313" key="3">
    <source>
        <dbReference type="EMBL" id="KOC71149.1"/>
    </source>
</evidence>
<name>A0A0L7RJZ1_9HYME</name>
<proteinExistence type="predicted"/>
<feature type="compositionally biased region" description="Polar residues" evidence="1">
    <location>
        <begin position="610"/>
        <end position="631"/>
    </location>
</feature>
<feature type="region of interest" description="Disordered" evidence="1">
    <location>
        <begin position="826"/>
        <end position="846"/>
    </location>
</feature>
<feature type="signal peptide" evidence="2">
    <location>
        <begin position="1"/>
        <end position="21"/>
    </location>
</feature>
<organism evidence="3 4">
    <name type="scientific">Habropoda laboriosa</name>
    <dbReference type="NCBI Taxonomy" id="597456"/>
    <lineage>
        <taxon>Eukaryota</taxon>
        <taxon>Metazoa</taxon>
        <taxon>Ecdysozoa</taxon>
        <taxon>Arthropoda</taxon>
        <taxon>Hexapoda</taxon>
        <taxon>Insecta</taxon>
        <taxon>Pterygota</taxon>
        <taxon>Neoptera</taxon>
        <taxon>Endopterygota</taxon>
        <taxon>Hymenoptera</taxon>
        <taxon>Apocrita</taxon>
        <taxon>Aculeata</taxon>
        <taxon>Apoidea</taxon>
        <taxon>Anthophila</taxon>
        <taxon>Apidae</taxon>
        <taxon>Habropoda</taxon>
    </lineage>
</organism>
<feature type="region of interest" description="Disordered" evidence="1">
    <location>
        <begin position="518"/>
        <end position="636"/>
    </location>
</feature>
<sequence>MSPTIPPVLVLSLLLVPAAAARDMMDPFALIRSTLKYWLRIYQMYQQEVDLGYCWADYFLHREKDTMNGTMSRPVSVNPSNFLGDHGFPMDTSPSYARRKRSYGVSNSNDEGISEILRKIVEESEKFLIPERFQENLVKPRSFEATEDNDSRSYTRFVGDRKQDWVVLVNSDGGYRGRGSFYGILNSTEEDEILEVLRKVVGSSGEEKGFKFEPFVNVRSVKDEFSNRYSYETMYSTKVVMEEILNIFEEIVMNTDGRAPVKKSTVSEVRSKTKMEESKERSSNVEEVKNDFTKYKGSLGNVGRNVPRHDRSERFSGISKSGDADVQGISKIVENSSVQVSTTSDMLSKTGQIKFKSNKLTSNSKSWDIDLIRNAAGGTFSKDTREDRFIPANERSFEIPNFTKDKEEARKLTVEKSTSDIRGKTVKVKLLSDERGIGDSRSIDCQCREGPWFSVVVDDVGGSSLLVPSSVEQRANRVDRLSSRKIDAKSEGIEAEDGGKSKMLQVGTSRKLLYPETNRVTSGRSSRHEPTGSSLFPGRTIPSLNSRFKDSRASKELEDNREPGDFHPRWMNFGSSNRKFERVEQRPGSFRGNYRGNLRRKRDVNDRIRSSSVKPLSKSGRGSSYNPTSTDDIPRFSSRYKSRLDGVWLSNGIEPRSINSGDEDRVPGRNVPRSFASGIVDSGERPIYYLKRYRDTPLINRRTTIRASSIALEEIHDVPSQLIDLGDRTPFRTSSSRVLVKNPSVDNSEDGEEDRGLDGSSSKQLPSVNDNRYRRNEQQNLVGKSTIEEGTTGKKVAIRYLVGRPSLLPVSYPRFMGDYGDSTGGTAWNSRTSRSSKAEDQGRRSSMTKVEARALGRAFATLLDLRQAFMGFLRTLGFFVQVGRQLMDYVDSNSALVCTKNYLVGKAILWIDS</sequence>
<dbReference type="EMBL" id="KQ414578">
    <property type="protein sequence ID" value="KOC71149.1"/>
    <property type="molecule type" value="Genomic_DNA"/>
</dbReference>
<feature type="compositionally biased region" description="Polar residues" evidence="1">
    <location>
        <begin position="826"/>
        <end position="835"/>
    </location>
</feature>
<feature type="compositionally biased region" description="Polar residues" evidence="1">
    <location>
        <begin position="759"/>
        <end position="770"/>
    </location>
</feature>
<evidence type="ECO:0000256" key="1">
    <source>
        <dbReference type="SAM" id="MobiDB-lite"/>
    </source>
</evidence>
<evidence type="ECO:0000256" key="2">
    <source>
        <dbReference type="SAM" id="SignalP"/>
    </source>
</evidence>
<dbReference type="Proteomes" id="UP000053825">
    <property type="component" value="Unassembled WGS sequence"/>
</dbReference>
<feature type="region of interest" description="Disordered" evidence="1">
    <location>
        <begin position="299"/>
        <end position="321"/>
    </location>
</feature>
<evidence type="ECO:0000313" key="4">
    <source>
        <dbReference type="Proteomes" id="UP000053825"/>
    </source>
</evidence>
<feature type="compositionally biased region" description="Basic and acidic residues" evidence="1">
    <location>
        <begin position="547"/>
        <end position="568"/>
    </location>
</feature>
<dbReference type="AlphaFoldDB" id="A0A0L7RJZ1"/>
<feature type="region of interest" description="Disordered" evidence="1">
    <location>
        <begin position="263"/>
        <end position="286"/>
    </location>
</feature>
<feature type="compositionally biased region" description="Basic and acidic residues" evidence="1">
    <location>
        <begin position="269"/>
        <end position="286"/>
    </location>
</feature>
<keyword evidence="2" id="KW-0732">Signal</keyword>
<gene>
    <name evidence="3" type="ORF">WH47_06210</name>
</gene>